<comment type="caution">
    <text evidence="1">The sequence shown here is derived from an EMBL/GenBank/DDBJ whole genome shotgun (WGS) entry which is preliminary data.</text>
</comment>
<reference evidence="1 2" key="1">
    <citation type="journal article" date="2016" name="Antonie Van Leeuwenhoek">
        <title>Bacillus depressus sp. nov., isolated from soil of a sunflower field.</title>
        <authorList>
            <person name="Wei X."/>
            <person name="Xin D."/>
            <person name="Xin Y."/>
            <person name="Zhang H."/>
            <person name="Wang T."/>
            <person name="Zhang J."/>
        </authorList>
    </citation>
    <scope>NUCLEOTIDE SEQUENCE [LARGE SCALE GENOMIC DNA]</scope>
    <source>
        <strain evidence="1 2">BZ1</strain>
    </source>
</reference>
<dbReference type="AlphaFoldDB" id="A0A6L3V9K9"/>
<dbReference type="PANTHER" id="PTHR34796">
    <property type="entry name" value="EXPRESSED PROTEIN"/>
    <property type="match status" value="1"/>
</dbReference>
<sequence length="180" mass="21242">MYPQEYIDYLIHFHGDRDYFECHEVLEDYWKKVDPGNKSSIWVGLILFAVSNYHQRRGNISGAKRTLTKAIYILQMNERHLADLGLDGEKLISDLEIRLQYLTKGRVYSSYNFPIIDHSLISLCKKKCTQEEFIWCGNSDLKNQEIIHRHLLRDRSQVIQERNIALKNRKAKAPSKMNID</sequence>
<protein>
    <submittedName>
        <fullName evidence="1">DUF309 domain-containing protein</fullName>
    </submittedName>
</protein>
<dbReference type="Pfam" id="PF03745">
    <property type="entry name" value="DUF309"/>
    <property type="match status" value="1"/>
</dbReference>
<dbReference type="EMBL" id="WBOS01000001">
    <property type="protein sequence ID" value="KAB2338376.1"/>
    <property type="molecule type" value="Genomic_DNA"/>
</dbReference>
<keyword evidence="2" id="KW-1185">Reference proteome</keyword>
<dbReference type="PANTHER" id="PTHR34796:SF1">
    <property type="entry name" value="EXPRESSED PROTEIN"/>
    <property type="match status" value="1"/>
</dbReference>
<dbReference type="OrthoDB" id="165483at2"/>
<dbReference type="InterPro" id="IPR023203">
    <property type="entry name" value="TTHA0068_sf"/>
</dbReference>
<proteinExistence type="predicted"/>
<dbReference type="RefSeq" id="WP_151533114.1">
    <property type="nucleotide sequence ID" value="NZ_WBOS01000001.1"/>
</dbReference>
<name>A0A6L3V9K9_9BACI</name>
<evidence type="ECO:0000313" key="1">
    <source>
        <dbReference type="EMBL" id="KAB2338376.1"/>
    </source>
</evidence>
<accession>A0A6L3V9K9</accession>
<organism evidence="1 2">
    <name type="scientific">Cytobacillus depressus</name>
    <dbReference type="NCBI Taxonomy" id="1602942"/>
    <lineage>
        <taxon>Bacteria</taxon>
        <taxon>Bacillati</taxon>
        <taxon>Bacillota</taxon>
        <taxon>Bacilli</taxon>
        <taxon>Bacillales</taxon>
        <taxon>Bacillaceae</taxon>
        <taxon>Cytobacillus</taxon>
    </lineage>
</organism>
<evidence type="ECO:0000313" key="2">
    <source>
        <dbReference type="Proteomes" id="UP000481030"/>
    </source>
</evidence>
<gene>
    <name evidence="1" type="ORF">F7731_02080</name>
</gene>
<dbReference type="SUPFAM" id="SSF140663">
    <property type="entry name" value="TTHA0068-like"/>
    <property type="match status" value="1"/>
</dbReference>
<dbReference type="InterPro" id="IPR005500">
    <property type="entry name" value="DUF309"/>
</dbReference>
<dbReference type="Proteomes" id="UP000481030">
    <property type="component" value="Unassembled WGS sequence"/>
</dbReference>
<dbReference type="Gene3D" id="1.10.3450.10">
    <property type="entry name" value="TTHA0068-like"/>
    <property type="match status" value="1"/>
</dbReference>